<name>A0AA41QQ19_9HYPH</name>
<dbReference type="RefSeq" id="WP_081899682.1">
    <property type="nucleotide sequence ID" value="NZ_CP068983.1"/>
</dbReference>
<evidence type="ECO:0000256" key="1">
    <source>
        <dbReference type="SAM" id="MobiDB-lite"/>
    </source>
</evidence>
<dbReference type="Proteomes" id="UP001156140">
    <property type="component" value="Unassembled WGS sequence"/>
</dbReference>
<dbReference type="EMBL" id="JALAZD010000002">
    <property type="protein sequence ID" value="MCI0128585.1"/>
    <property type="molecule type" value="Genomic_DNA"/>
</dbReference>
<reference evidence="2" key="1">
    <citation type="submission" date="2022-03" db="EMBL/GenBank/DDBJ databases">
        <title>The complete genome sequence of a Methyloterrigena soli.</title>
        <authorList>
            <person name="Zi Z."/>
        </authorList>
    </citation>
    <scope>NUCLEOTIDE SEQUENCE</scope>
    <source>
        <strain evidence="2">M48</strain>
    </source>
</reference>
<evidence type="ECO:0000313" key="3">
    <source>
        <dbReference type="Proteomes" id="UP001156140"/>
    </source>
</evidence>
<sequence length="197" mass="21511">MAIGRLLLNSRLGFALIGALLCSPFISIEPAYADLRVCNETGNQVSIALGYRAERGWQSEGWWVATPQQCAVVYQGDLNSRFYYLYVADDIGGGAWDGSVYMCTRDESFTIFGVEDCLARGYERTGFFEVDTQNRTDWTLQLTENRDAIPEGDDATGEPLGDETGGVPPDQQDQQDPPPPDETTPAPEGPAAIQGSD</sequence>
<dbReference type="InterPro" id="IPR009380">
    <property type="entry name" value="DUF1036"/>
</dbReference>
<dbReference type="AlphaFoldDB" id="A0AA41QQ19"/>
<proteinExistence type="predicted"/>
<protein>
    <submittedName>
        <fullName evidence="2">DUF1036 domain-containing protein</fullName>
    </submittedName>
</protein>
<gene>
    <name evidence="2" type="ORF">ML536_17270</name>
</gene>
<dbReference type="Pfam" id="PF06282">
    <property type="entry name" value="DUF1036"/>
    <property type="match status" value="1"/>
</dbReference>
<keyword evidence="3" id="KW-1185">Reference proteome</keyword>
<feature type="region of interest" description="Disordered" evidence="1">
    <location>
        <begin position="144"/>
        <end position="197"/>
    </location>
</feature>
<evidence type="ECO:0000313" key="2">
    <source>
        <dbReference type="EMBL" id="MCI0128585.1"/>
    </source>
</evidence>
<accession>A0AA41QQ19</accession>
<organism evidence="2 3">
    <name type="scientific">Paradevosia shaoguanensis</name>
    <dbReference type="NCBI Taxonomy" id="1335043"/>
    <lineage>
        <taxon>Bacteria</taxon>
        <taxon>Pseudomonadati</taxon>
        <taxon>Pseudomonadota</taxon>
        <taxon>Alphaproteobacteria</taxon>
        <taxon>Hyphomicrobiales</taxon>
        <taxon>Devosiaceae</taxon>
        <taxon>Paradevosia</taxon>
    </lineage>
</organism>
<comment type="caution">
    <text evidence="2">The sequence shown here is derived from an EMBL/GenBank/DDBJ whole genome shotgun (WGS) entry which is preliminary data.</text>
</comment>